<evidence type="ECO:0000313" key="1">
    <source>
        <dbReference type="EMBL" id="CAD9460117.1"/>
    </source>
</evidence>
<dbReference type="SUPFAM" id="SSF74650">
    <property type="entry name" value="Galactose mutarotase-like"/>
    <property type="match status" value="1"/>
</dbReference>
<dbReference type="AlphaFoldDB" id="A0A7S2DPN4"/>
<reference evidence="1" key="1">
    <citation type="submission" date="2021-01" db="EMBL/GenBank/DDBJ databases">
        <authorList>
            <person name="Corre E."/>
            <person name="Pelletier E."/>
            <person name="Niang G."/>
            <person name="Scheremetjew M."/>
            <person name="Finn R."/>
            <person name="Kale V."/>
            <person name="Holt S."/>
            <person name="Cochrane G."/>
            <person name="Meng A."/>
            <person name="Brown T."/>
            <person name="Cohen L."/>
        </authorList>
    </citation>
    <scope>NUCLEOTIDE SEQUENCE</scope>
    <source>
        <strain evidence="1">UTEX LB 985</strain>
    </source>
</reference>
<dbReference type="GO" id="GO:0004034">
    <property type="term" value="F:aldose 1-epimerase activity"/>
    <property type="evidence" value="ECO:0007669"/>
    <property type="project" value="TreeGrafter"/>
</dbReference>
<accession>A0A7S2DPN4</accession>
<dbReference type="InterPro" id="IPR011013">
    <property type="entry name" value="Gal_mutarotase_sf_dom"/>
</dbReference>
<gene>
    <name evidence="1" type="ORF">CBRE1094_LOCUS19325</name>
</gene>
<dbReference type="PANTHER" id="PTHR10091:SF0">
    <property type="entry name" value="GALACTOSE MUTAROTASE"/>
    <property type="match status" value="1"/>
</dbReference>
<dbReference type="EMBL" id="HBGU01035279">
    <property type="protein sequence ID" value="CAD9460117.1"/>
    <property type="molecule type" value="Transcribed_RNA"/>
</dbReference>
<dbReference type="PANTHER" id="PTHR10091">
    <property type="entry name" value="ALDOSE-1-EPIMERASE"/>
    <property type="match status" value="1"/>
</dbReference>
<dbReference type="GO" id="GO:0030246">
    <property type="term" value="F:carbohydrate binding"/>
    <property type="evidence" value="ECO:0007669"/>
    <property type="project" value="InterPro"/>
</dbReference>
<dbReference type="GO" id="GO:0006006">
    <property type="term" value="P:glucose metabolic process"/>
    <property type="evidence" value="ECO:0007669"/>
    <property type="project" value="TreeGrafter"/>
</dbReference>
<dbReference type="InterPro" id="IPR008183">
    <property type="entry name" value="Aldose_1/G6P_1-epimerase"/>
</dbReference>
<name>A0A7S2DPN4_9EUKA</name>
<dbReference type="Gene3D" id="2.70.98.10">
    <property type="match status" value="1"/>
</dbReference>
<evidence type="ECO:0008006" key="2">
    <source>
        <dbReference type="Google" id="ProtNLM"/>
    </source>
</evidence>
<proteinExistence type="predicted"/>
<dbReference type="InterPro" id="IPR014718">
    <property type="entry name" value="GH-type_carb-bd"/>
</dbReference>
<dbReference type="Pfam" id="PF01263">
    <property type="entry name" value="Aldose_epim"/>
    <property type="match status" value="1"/>
</dbReference>
<dbReference type="GO" id="GO:0033499">
    <property type="term" value="P:galactose catabolic process via UDP-galactose, Leloir pathway"/>
    <property type="evidence" value="ECO:0007669"/>
    <property type="project" value="TreeGrafter"/>
</dbReference>
<protein>
    <recommendedName>
        <fullName evidence="2">Aldose 1-epimerase</fullName>
    </recommendedName>
</protein>
<sequence length="227" mass="24611">MPRATHMLPIDAHRIPTGELAPVRGTAFDFTTPHTLGSRIQDVDGPGWRAGYDHCFVLHGRTQRDASPADGWSLTDGPAADGWSSWWLSRPKLAAKLYDPSSGRIMEILTNAPGLQLYTSNFLDGTGEPGKGGVRYQHYGGVCLETQSFPDGVHHQPGGGRTQFPTGILRPGQTYRHVTIYRFSVDTSGGHTSTTHDGALQAGQEADTVEERARTAEIGAEALRSIY</sequence>
<organism evidence="1">
    <name type="scientific">Haptolina brevifila</name>
    <dbReference type="NCBI Taxonomy" id="156173"/>
    <lineage>
        <taxon>Eukaryota</taxon>
        <taxon>Haptista</taxon>
        <taxon>Haptophyta</taxon>
        <taxon>Prymnesiophyceae</taxon>
        <taxon>Prymnesiales</taxon>
        <taxon>Prymnesiaceae</taxon>
        <taxon>Haptolina</taxon>
    </lineage>
</organism>